<name>A0A8C3YPH5_9CETA</name>
<dbReference type="GeneTree" id="ENSGT01030000235108"/>
<proteinExistence type="predicted"/>
<evidence type="ECO:0000313" key="1">
    <source>
        <dbReference type="Ensembl" id="ENSCWAP00000026496.1"/>
    </source>
</evidence>
<accession>A0A8C3YPH5</accession>
<reference evidence="1" key="1">
    <citation type="submission" date="2025-08" db="UniProtKB">
        <authorList>
            <consortium name="Ensembl"/>
        </authorList>
    </citation>
    <scope>IDENTIFICATION</scope>
</reference>
<organism evidence="1 2">
    <name type="scientific">Catagonus wagneri</name>
    <name type="common">Chacoan peccary</name>
    <dbReference type="NCBI Taxonomy" id="51154"/>
    <lineage>
        <taxon>Eukaryota</taxon>
        <taxon>Metazoa</taxon>
        <taxon>Chordata</taxon>
        <taxon>Craniata</taxon>
        <taxon>Vertebrata</taxon>
        <taxon>Euteleostomi</taxon>
        <taxon>Mammalia</taxon>
        <taxon>Eutheria</taxon>
        <taxon>Laurasiatheria</taxon>
        <taxon>Artiodactyla</taxon>
        <taxon>Suina</taxon>
        <taxon>Tayassuidae</taxon>
        <taxon>Catagonus</taxon>
    </lineage>
</organism>
<reference evidence="1" key="2">
    <citation type="submission" date="2025-09" db="UniProtKB">
        <authorList>
            <consortium name="Ensembl"/>
        </authorList>
    </citation>
    <scope>IDENTIFICATION</scope>
</reference>
<protein>
    <submittedName>
        <fullName evidence="1">Uncharacterized protein</fullName>
    </submittedName>
</protein>
<dbReference type="Ensembl" id="ENSCWAT00000028721.1">
    <property type="protein sequence ID" value="ENSCWAP00000026496.1"/>
    <property type="gene ID" value="ENSCWAG00000020078.1"/>
</dbReference>
<keyword evidence="2" id="KW-1185">Reference proteome</keyword>
<evidence type="ECO:0000313" key="2">
    <source>
        <dbReference type="Proteomes" id="UP000694540"/>
    </source>
</evidence>
<sequence>MVCEWIGSPQTPKSEDAQVPDLKSSAVGLHICSFTPRFNHTGTPGADCTFPPCDLSTWLFLIFPHLLGRSAVQKLGAEVFDEVYTYLKRARQQRASEAEVRAALETVVPRASDCFEVDQLLYFEEQLLITRGEGATLQNHQEATTRDEQRSVDECL</sequence>
<dbReference type="Proteomes" id="UP000694540">
    <property type="component" value="Unplaced"/>
</dbReference>
<dbReference type="AlphaFoldDB" id="A0A8C3YPH5"/>